<evidence type="ECO:0000313" key="2">
    <source>
        <dbReference type="Proteomes" id="UP000006383"/>
    </source>
</evidence>
<keyword evidence="2" id="KW-1185">Reference proteome</keyword>
<name>A0A0H3AW92_BRUO2</name>
<dbReference type="Proteomes" id="UP000006383">
    <property type="component" value="Chromosome II"/>
</dbReference>
<dbReference type="EMBL" id="CP000709">
    <property type="protein sequence ID" value="ABQ62826.1"/>
    <property type="molecule type" value="Genomic_DNA"/>
</dbReference>
<dbReference type="KEGG" id="bov:BOV_A0491"/>
<reference evidence="2" key="1">
    <citation type="journal article" date="2009" name="PLoS ONE">
        <title>Genome degradation in Brucella ovis corresponds with narrowing of its host range and tissue tropism.</title>
        <authorList>
            <person name="Tsolis R.M."/>
            <person name="Seshadri R."/>
            <person name="Santos R.L."/>
            <person name="Sangari F.J."/>
            <person name="Lobo J.M."/>
            <person name="de Jong M.F."/>
            <person name="Ren Q."/>
            <person name="Myers G."/>
            <person name="Brinkac L.M."/>
            <person name="Nelson W.C."/>
            <person name="Deboy R.T."/>
            <person name="Angiuoli S."/>
            <person name="Khouri H."/>
            <person name="Dimitrov G."/>
            <person name="Robinson J.R."/>
            <person name="Mulligan S."/>
            <person name="Walker R.L."/>
            <person name="Elzer P.E."/>
            <person name="Hassan K.A."/>
            <person name="Paulsen I.T."/>
        </authorList>
    </citation>
    <scope>NUCLEOTIDE SEQUENCE [LARGE SCALE GENOMIC DNA]</scope>
    <source>
        <strain evidence="2">ATCC 25840 / 63/290 / NCTC 10512</strain>
    </source>
</reference>
<dbReference type="AlphaFoldDB" id="A0A0H3AW92"/>
<sequence length="40" mass="4632">MSDWKFGSDWMAKMGNRSDKTLGPVTIYGCMVMEQCEKNR</sequence>
<dbReference type="RefSeq" id="WP_006015871.1">
    <property type="nucleotide sequence ID" value="NC_009504.1"/>
</dbReference>
<protein>
    <submittedName>
        <fullName evidence="1">Uncharacterized protein</fullName>
    </submittedName>
</protein>
<dbReference type="HOGENOM" id="CLU_3286015_0_0_5"/>
<accession>A0A0H3AW92</accession>
<evidence type="ECO:0000313" key="1">
    <source>
        <dbReference type="EMBL" id="ABQ62826.1"/>
    </source>
</evidence>
<gene>
    <name evidence="1" type="ordered locus">BOV_A0491</name>
</gene>
<proteinExistence type="predicted"/>
<organism evidence="1 2">
    <name type="scientific">Brucella ovis (strain ATCC 25840 / 63/290 / NCTC 10512)</name>
    <dbReference type="NCBI Taxonomy" id="444178"/>
    <lineage>
        <taxon>Bacteria</taxon>
        <taxon>Pseudomonadati</taxon>
        <taxon>Pseudomonadota</taxon>
        <taxon>Alphaproteobacteria</taxon>
        <taxon>Hyphomicrobiales</taxon>
        <taxon>Brucellaceae</taxon>
        <taxon>Brucella/Ochrobactrum group</taxon>
        <taxon>Brucella</taxon>
    </lineage>
</organism>
<dbReference type="GeneID" id="80457720"/>